<dbReference type="Proteomes" id="UP001165121">
    <property type="component" value="Unassembled WGS sequence"/>
</dbReference>
<evidence type="ECO:0000313" key="1">
    <source>
        <dbReference type="EMBL" id="GMF48113.1"/>
    </source>
</evidence>
<dbReference type="EMBL" id="BSXT01002276">
    <property type="protein sequence ID" value="GMF48113.1"/>
    <property type="molecule type" value="Genomic_DNA"/>
</dbReference>
<keyword evidence="2" id="KW-1185">Reference proteome</keyword>
<accession>A0A9W7CXV1</accession>
<dbReference type="AlphaFoldDB" id="A0A9W7CXV1"/>
<gene>
    <name evidence="1" type="ORF">Pfra01_001844200</name>
</gene>
<organism evidence="1 2">
    <name type="scientific">Phytophthora fragariaefolia</name>
    <dbReference type="NCBI Taxonomy" id="1490495"/>
    <lineage>
        <taxon>Eukaryota</taxon>
        <taxon>Sar</taxon>
        <taxon>Stramenopiles</taxon>
        <taxon>Oomycota</taxon>
        <taxon>Peronosporomycetes</taxon>
        <taxon>Peronosporales</taxon>
        <taxon>Peronosporaceae</taxon>
        <taxon>Phytophthora</taxon>
    </lineage>
</organism>
<reference evidence="1" key="1">
    <citation type="submission" date="2023-04" db="EMBL/GenBank/DDBJ databases">
        <title>Phytophthora fragariaefolia NBRC 109709.</title>
        <authorList>
            <person name="Ichikawa N."/>
            <person name="Sato H."/>
            <person name="Tonouchi N."/>
        </authorList>
    </citation>
    <scope>NUCLEOTIDE SEQUENCE</scope>
    <source>
        <strain evidence="1">NBRC 109709</strain>
    </source>
</reference>
<name>A0A9W7CXV1_9STRA</name>
<dbReference type="OrthoDB" id="116537at2759"/>
<sequence>MQHRVKAILESESIWSLNRLKCQLQPRHSEGTRTNKYTKQAVIQTLAKISVKIGGINRTSRTSVRVEDAEFRFEPEGSFGDFYARAEERIVSALSAFDIRTLRPDTNLYAKPSQGATQQGWVALTE</sequence>
<proteinExistence type="predicted"/>
<evidence type="ECO:0000313" key="2">
    <source>
        <dbReference type="Proteomes" id="UP001165121"/>
    </source>
</evidence>
<comment type="caution">
    <text evidence="1">The sequence shown here is derived from an EMBL/GenBank/DDBJ whole genome shotgun (WGS) entry which is preliminary data.</text>
</comment>
<protein>
    <submittedName>
        <fullName evidence="1">Unnamed protein product</fullName>
    </submittedName>
</protein>